<dbReference type="PANTHER" id="PTHR33498:SF1">
    <property type="entry name" value="TRANSPOSASE FOR INSERTION SEQUENCE ELEMENT IS1557"/>
    <property type="match status" value="1"/>
</dbReference>
<organism evidence="2 3">
    <name type="scientific">Lentisphaera araneosa HTCC2155</name>
    <dbReference type="NCBI Taxonomy" id="313628"/>
    <lineage>
        <taxon>Bacteria</taxon>
        <taxon>Pseudomonadati</taxon>
        <taxon>Lentisphaerota</taxon>
        <taxon>Lentisphaeria</taxon>
        <taxon>Lentisphaerales</taxon>
        <taxon>Lentisphaeraceae</taxon>
        <taxon>Lentisphaera</taxon>
    </lineage>
</organism>
<proteinExistence type="predicted"/>
<gene>
    <name evidence="2" type="ORF">LNTAR_08829</name>
</gene>
<dbReference type="InterPro" id="IPR047951">
    <property type="entry name" value="Transpos_ISL3"/>
</dbReference>
<dbReference type="InterPro" id="IPR002560">
    <property type="entry name" value="Transposase_DDE"/>
</dbReference>
<comment type="caution">
    <text evidence="2">The sequence shown here is derived from an EMBL/GenBank/DDBJ whole genome shotgun (WGS) entry which is preliminary data.</text>
</comment>
<evidence type="ECO:0000313" key="2">
    <source>
        <dbReference type="EMBL" id="EDM28661.1"/>
    </source>
</evidence>
<dbReference type="Proteomes" id="UP000004947">
    <property type="component" value="Unassembled WGS sequence"/>
</dbReference>
<protein>
    <submittedName>
        <fullName evidence="2">Transposase</fullName>
    </submittedName>
</protein>
<feature type="domain" description="Transposase IS204/IS1001/IS1096/IS1165 DDE" evidence="1">
    <location>
        <begin position="40"/>
        <end position="155"/>
    </location>
</feature>
<dbReference type="Pfam" id="PF01610">
    <property type="entry name" value="DDE_Tnp_ISL3"/>
    <property type="match status" value="1"/>
</dbReference>
<dbReference type="EMBL" id="ABCK01000004">
    <property type="protein sequence ID" value="EDM28661.1"/>
    <property type="molecule type" value="Genomic_DNA"/>
</dbReference>
<name>A6DI07_9BACT</name>
<dbReference type="AlphaFoldDB" id="A6DI07"/>
<evidence type="ECO:0000259" key="1">
    <source>
        <dbReference type="Pfam" id="PF01610"/>
    </source>
</evidence>
<sequence length="156" mass="17728">MCIQSLANYFNINWHTVKAVEKSHLRKKYKKISLANTTAIGIDEIYMGEKLGDKGYLTIVRDLSTGATLFVGKGKSSKSLKPLLQKLKSSKSVIEFVAVDLAPSFTSWIKENLPDATIVDDHFHVIKLMNDRLNKVRRRITRELDHEDKGEIKGLR</sequence>
<keyword evidence="3" id="KW-1185">Reference proteome</keyword>
<reference evidence="2 3" key="1">
    <citation type="journal article" date="2010" name="J. Bacteriol.">
        <title>Genome sequence of Lentisphaera araneosa HTCC2155T, the type species of the order Lentisphaerales in the phylum Lentisphaerae.</title>
        <authorList>
            <person name="Thrash J.C."/>
            <person name="Cho J.C."/>
            <person name="Vergin K.L."/>
            <person name="Morris R.M."/>
            <person name="Giovannoni S.J."/>
        </authorList>
    </citation>
    <scope>NUCLEOTIDE SEQUENCE [LARGE SCALE GENOMIC DNA]</scope>
    <source>
        <strain evidence="2 3">HTCC2155</strain>
    </source>
</reference>
<dbReference type="PANTHER" id="PTHR33498">
    <property type="entry name" value="TRANSPOSASE FOR INSERTION SEQUENCE ELEMENT IS1557"/>
    <property type="match status" value="1"/>
</dbReference>
<dbReference type="STRING" id="313628.LNTAR_08829"/>
<dbReference type="eggNOG" id="COG3464">
    <property type="taxonomic scope" value="Bacteria"/>
</dbReference>
<evidence type="ECO:0000313" key="3">
    <source>
        <dbReference type="Proteomes" id="UP000004947"/>
    </source>
</evidence>
<accession>A6DI07</accession>